<feature type="transmembrane region" description="Helical" evidence="1">
    <location>
        <begin position="31"/>
        <end position="54"/>
    </location>
</feature>
<gene>
    <name evidence="2" type="ORF">RMQ68_06645</name>
</gene>
<dbReference type="EMBL" id="CP134854">
    <property type="protein sequence ID" value="WNL29047.1"/>
    <property type="molecule type" value="Genomic_DNA"/>
</dbReference>
<protein>
    <recommendedName>
        <fullName evidence="3">MotA/TolQ/ExbB proton channel domain-containing protein</fullName>
    </recommendedName>
</protein>
<keyword evidence="1" id="KW-0812">Transmembrane</keyword>
<evidence type="ECO:0000256" key="1">
    <source>
        <dbReference type="SAM" id="Phobius"/>
    </source>
</evidence>
<feature type="transmembrane region" description="Helical" evidence="1">
    <location>
        <begin position="7"/>
        <end position="25"/>
    </location>
</feature>
<organism evidence="2">
    <name type="scientific">Arcobacter sp. AZ-2023</name>
    <dbReference type="NCBI Taxonomy" id="3074453"/>
    <lineage>
        <taxon>Bacteria</taxon>
        <taxon>Pseudomonadati</taxon>
        <taxon>Campylobacterota</taxon>
        <taxon>Epsilonproteobacteria</taxon>
        <taxon>Campylobacterales</taxon>
        <taxon>Arcobacteraceae</taxon>
        <taxon>Arcobacter</taxon>
    </lineage>
</organism>
<reference evidence="2" key="1">
    <citation type="submission" date="2023-09" db="EMBL/GenBank/DDBJ databases">
        <title>Arcobacter tbilisiensis sp. nov. isolated from chicken meat in Tbilisi, Georgia.</title>
        <authorList>
            <person name="Matthias R."/>
            <person name="Zautner A.E."/>
        </authorList>
    </citation>
    <scope>NUCLEOTIDE SEQUENCE</scope>
    <source>
        <strain evidence="2">LEO 52</strain>
    </source>
</reference>
<name>A0AA96DIU8_9BACT</name>
<sequence length="375" mass="42144">MRRVKVLKIFFIVILFISFIIYANFSLIKTFFVATLTFNIPILTIFLLALLVIYKSAIKLTMLAGTFGILAYKKGKALEFYLDGITKVMPATIAHMFNRRAKKGVIYFSEQEAKDVNEWLDNQFFKEKSYTAFFVGSSLTLGLLGTFAGLLIAIDEMGRIILSFGGDNIDLAEIMTGFSGPLGGMAIGFSSSLFGVSSAIILNLMQYILTKSQNSFLEDVQEWMKEKIIDSQAIDIIEDTGDYKTLLKANTNQNIDSNIMSSAGFIDVFVDTISGFTEKIENSNQISQEVFMKIADKLEQNINKSDNESVLLKNLIEVMKESNLNQYSSSKLIEESLQEISMVILSQHKTIKKSLELQEENNKLLTNLINNLENK</sequence>
<keyword evidence="1" id="KW-0472">Membrane</keyword>
<dbReference type="AlphaFoldDB" id="A0AA96DIU8"/>
<accession>A0AA96DIU8</accession>
<keyword evidence="1" id="KW-1133">Transmembrane helix</keyword>
<evidence type="ECO:0008006" key="3">
    <source>
        <dbReference type="Google" id="ProtNLM"/>
    </source>
</evidence>
<evidence type="ECO:0000313" key="2">
    <source>
        <dbReference type="EMBL" id="WNL29047.1"/>
    </source>
</evidence>
<feature type="transmembrane region" description="Helical" evidence="1">
    <location>
        <begin position="132"/>
        <end position="154"/>
    </location>
</feature>
<proteinExistence type="predicted"/>
<feature type="transmembrane region" description="Helical" evidence="1">
    <location>
        <begin position="185"/>
        <end position="205"/>
    </location>
</feature>